<dbReference type="STRING" id="23.BEL05_07070"/>
<sequence>MNIFKTLLLISCLGLFFALPAAGHGDIGQPSSGAKQMAGAKGTFAFKPADWIAAKQTWWKDSDGVAPGVAGCHIGTDEYGVANGRMFGEACLPDGMLVESNPGKDVVHVHGNDTGHPDTFDCNAWCVGEGNTTGRCEVAKAPPCEQSARCVCR</sequence>
<dbReference type="AlphaFoldDB" id="A0A1E5IRG3"/>
<evidence type="ECO:0000313" key="2">
    <source>
        <dbReference type="EMBL" id="OEG73149.1"/>
    </source>
</evidence>
<dbReference type="Proteomes" id="UP000095230">
    <property type="component" value="Unassembled WGS sequence"/>
</dbReference>
<evidence type="ECO:0000256" key="1">
    <source>
        <dbReference type="SAM" id="SignalP"/>
    </source>
</evidence>
<dbReference type="OrthoDB" id="6260973at2"/>
<accession>A0A1E5IRG3</accession>
<dbReference type="RefSeq" id="WP_069671704.1">
    <property type="nucleotide sequence ID" value="NZ_MCBT01000044.1"/>
</dbReference>
<feature type="chain" id="PRO_5009179042" evidence="1">
    <location>
        <begin position="22"/>
        <end position="153"/>
    </location>
</feature>
<comment type="caution">
    <text evidence="2">The sequence shown here is derived from an EMBL/GenBank/DDBJ whole genome shotgun (WGS) entry which is preliminary data.</text>
</comment>
<evidence type="ECO:0000313" key="3">
    <source>
        <dbReference type="Proteomes" id="UP000095230"/>
    </source>
</evidence>
<feature type="signal peptide" evidence="1">
    <location>
        <begin position="1"/>
        <end position="21"/>
    </location>
</feature>
<name>A0A1E5IRG3_SHECO</name>
<protein>
    <submittedName>
        <fullName evidence="2">Uncharacterized protein</fullName>
    </submittedName>
</protein>
<organism evidence="2 3">
    <name type="scientific">Shewanella colwelliana</name>
    <name type="common">Alteromonas colwelliana</name>
    <dbReference type="NCBI Taxonomy" id="23"/>
    <lineage>
        <taxon>Bacteria</taxon>
        <taxon>Pseudomonadati</taxon>
        <taxon>Pseudomonadota</taxon>
        <taxon>Gammaproteobacteria</taxon>
        <taxon>Alteromonadales</taxon>
        <taxon>Shewanellaceae</taxon>
        <taxon>Shewanella</taxon>
    </lineage>
</organism>
<keyword evidence="1" id="KW-0732">Signal</keyword>
<proteinExistence type="predicted"/>
<gene>
    <name evidence="2" type="ORF">BEL05_07070</name>
</gene>
<reference evidence="2 3" key="1">
    <citation type="submission" date="2016-07" db="EMBL/GenBank/DDBJ databases">
        <title>Whole-genome of two Shewanella species isolated from a digestive organ of sea cucumber Apostichopus japonicus Selenka 1867.</title>
        <authorList>
            <person name="Hong H.-H."/>
            <person name="Choi H."/>
            <person name="Cheon S."/>
            <person name="Oh J.-S."/>
            <person name="Lee H.-G."/>
            <person name="Park C."/>
        </authorList>
    </citation>
    <scope>NUCLEOTIDE SEQUENCE [LARGE SCALE GENOMIC DNA]</scope>
    <source>
        <strain evidence="2 3">CSB03KR</strain>
    </source>
</reference>
<dbReference type="EMBL" id="MCBT01000044">
    <property type="protein sequence ID" value="OEG73149.1"/>
    <property type="molecule type" value="Genomic_DNA"/>
</dbReference>